<dbReference type="NCBIfam" id="TIGR01409">
    <property type="entry name" value="TAT_signal_seq"/>
    <property type="match status" value="1"/>
</dbReference>
<sequence>MTVRRVLTGRSRRGLLVRLGVLAALLALALVYAVWPRPSELSRAAALLPAGTQRVLWTDWAGVRADLHCRTWDACASAVDDTDLSAATVLVGSADALQSRLSWGPETADWELLGQARHGEVLVVHVPDVARVARAYDHAGFTPPAKDRLDGGVWTGGGDVLAGLGIDEPIFGATAFLADQGLLLSSDDPAWLARAVSAAKGGHHLDFDLTRELDHPLAAVGLVGDRACSELSFATADDGAQAEAAQLVESAGRVNPLDGYLVGLGPGRSWTAALAFESDARAKQDLVPRQRLAGGEDPGQMLSYRELFTLRSAERHGRDVVLHGRARPSAYALTQVTQGPVLLASC</sequence>
<accession>A0ABQ2NGB6</accession>
<dbReference type="InterPro" id="IPR006311">
    <property type="entry name" value="TAT_signal"/>
</dbReference>
<dbReference type="InterPro" id="IPR019546">
    <property type="entry name" value="TAT_signal_bac_arc"/>
</dbReference>
<proteinExistence type="predicted"/>
<organism evidence="1 2">
    <name type="scientific">Nocardioides phosphati</name>
    <dbReference type="NCBI Taxonomy" id="1867775"/>
    <lineage>
        <taxon>Bacteria</taxon>
        <taxon>Bacillati</taxon>
        <taxon>Actinomycetota</taxon>
        <taxon>Actinomycetes</taxon>
        <taxon>Propionibacteriales</taxon>
        <taxon>Nocardioidaceae</taxon>
        <taxon>Nocardioides</taxon>
    </lineage>
</organism>
<dbReference type="RefSeq" id="WP_188785118.1">
    <property type="nucleotide sequence ID" value="NZ_BMNI01000013.1"/>
</dbReference>
<comment type="caution">
    <text evidence="1">The sequence shown here is derived from an EMBL/GenBank/DDBJ whole genome shotgun (WGS) entry which is preliminary data.</text>
</comment>
<evidence type="ECO:0000313" key="2">
    <source>
        <dbReference type="Proteomes" id="UP000655410"/>
    </source>
</evidence>
<dbReference type="EMBL" id="BMNI01000013">
    <property type="protein sequence ID" value="GGO93648.1"/>
    <property type="molecule type" value="Genomic_DNA"/>
</dbReference>
<keyword evidence="2" id="KW-1185">Reference proteome</keyword>
<name>A0ABQ2NGB6_9ACTN</name>
<dbReference type="Proteomes" id="UP000655410">
    <property type="component" value="Unassembled WGS sequence"/>
</dbReference>
<gene>
    <name evidence="1" type="ORF">GCM10011584_32840</name>
</gene>
<evidence type="ECO:0000313" key="1">
    <source>
        <dbReference type="EMBL" id="GGO93648.1"/>
    </source>
</evidence>
<dbReference type="PROSITE" id="PS51318">
    <property type="entry name" value="TAT"/>
    <property type="match status" value="1"/>
</dbReference>
<protein>
    <submittedName>
        <fullName evidence="1">Uncharacterized protein</fullName>
    </submittedName>
</protein>
<reference evidence="2" key="1">
    <citation type="journal article" date="2019" name="Int. J. Syst. Evol. Microbiol.">
        <title>The Global Catalogue of Microorganisms (GCM) 10K type strain sequencing project: providing services to taxonomists for standard genome sequencing and annotation.</title>
        <authorList>
            <consortium name="The Broad Institute Genomics Platform"/>
            <consortium name="The Broad Institute Genome Sequencing Center for Infectious Disease"/>
            <person name="Wu L."/>
            <person name="Ma J."/>
        </authorList>
    </citation>
    <scope>NUCLEOTIDE SEQUENCE [LARGE SCALE GENOMIC DNA]</scope>
    <source>
        <strain evidence="2">CGMCC 4.7371</strain>
    </source>
</reference>